<sequence length="50" mass="5739">MAYIDPAIRPQFDSMPPHLREHILNMGVRLETMADLMGCLERIIAEEGKK</sequence>
<reference evidence="1" key="2">
    <citation type="submission" date="2021-04" db="EMBL/GenBank/DDBJ databases">
        <authorList>
            <person name="Gilroy R."/>
        </authorList>
    </citation>
    <scope>NUCLEOTIDE SEQUENCE</scope>
    <source>
        <strain evidence="1">CHK192-8294</strain>
    </source>
</reference>
<gene>
    <name evidence="1" type="ORF">H9712_03800</name>
</gene>
<dbReference type="Proteomes" id="UP000823921">
    <property type="component" value="Unassembled WGS sequence"/>
</dbReference>
<proteinExistence type="predicted"/>
<reference evidence="1" key="1">
    <citation type="journal article" date="2021" name="PeerJ">
        <title>Extensive microbial diversity within the chicken gut microbiome revealed by metagenomics and culture.</title>
        <authorList>
            <person name="Gilroy R."/>
            <person name="Ravi A."/>
            <person name="Getino M."/>
            <person name="Pursley I."/>
            <person name="Horton D.L."/>
            <person name="Alikhan N.F."/>
            <person name="Baker D."/>
            <person name="Gharbi K."/>
            <person name="Hall N."/>
            <person name="Watson M."/>
            <person name="Adriaenssens E.M."/>
            <person name="Foster-Nyarko E."/>
            <person name="Jarju S."/>
            <person name="Secka A."/>
            <person name="Antonio M."/>
            <person name="Oren A."/>
            <person name="Chaudhuri R.R."/>
            <person name="La Ragione R."/>
            <person name="Hildebrand F."/>
            <person name="Pallen M.J."/>
        </authorList>
    </citation>
    <scope>NUCLEOTIDE SEQUENCE</scope>
    <source>
        <strain evidence="1">CHK192-8294</strain>
    </source>
</reference>
<dbReference type="AlphaFoldDB" id="A0A9D2MLV8"/>
<organism evidence="1 2">
    <name type="scientific">Candidatus Flavonifractor intestinigallinarum</name>
    <dbReference type="NCBI Taxonomy" id="2838586"/>
    <lineage>
        <taxon>Bacteria</taxon>
        <taxon>Bacillati</taxon>
        <taxon>Bacillota</taxon>
        <taxon>Clostridia</taxon>
        <taxon>Eubacteriales</taxon>
        <taxon>Oscillospiraceae</taxon>
        <taxon>Flavonifractor</taxon>
    </lineage>
</organism>
<evidence type="ECO:0000313" key="2">
    <source>
        <dbReference type="Proteomes" id="UP000823921"/>
    </source>
</evidence>
<name>A0A9D2MLV8_9FIRM</name>
<accession>A0A9D2MLV8</accession>
<protein>
    <submittedName>
        <fullName evidence="1">Uncharacterized protein</fullName>
    </submittedName>
</protein>
<dbReference type="EMBL" id="DWXO01000038">
    <property type="protein sequence ID" value="HJB80086.1"/>
    <property type="molecule type" value="Genomic_DNA"/>
</dbReference>
<evidence type="ECO:0000313" key="1">
    <source>
        <dbReference type="EMBL" id="HJB80086.1"/>
    </source>
</evidence>
<comment type="caution">
    <text evidence="1">The sequence shown here is derived from an EMBL/GenBank/DDBJ whole genome shotgun (WGS) entry which is preliminary data.</text>
</comment>